<evidence type="ECO:0000256" key="8">
    <source>
        <dbReference type="ARBA" id="ARBA00022741"/>
    </source>
</evidence>
<sequence length="518" mass="58687">MLTLLRLFRILTVVFRYGLDDLVLSGVRTRGFPRLIKFMRFGRRYTSPRGVRLRLALESLGPIFVKFGQVLSTRRDLMPEDIADELALLQDRVPPFPSELAIALIQKELGQHPDTLFAKFDHTPVASASIAQVHFAVLHDGREVAVKVLRPGMLSVIDEDLRLLGIVARLIERASPDGKRLKPREVVAEFNTYLHDELDLLREAANCSQLRRNFAPGTPRGDMLRVPEVMWDYTTAAVFTMERMHGVPVGQIERLRAAGVDIPKLARDGVEIFFTQVFTDGFFHADMHPGNILVSEDPATLGRYVALDFGIVGSLSEFDKNYLAQNFLAFFQRDYRRVAQLHIESGWVPANTREEALEGAIRACCEPYFDKPLVEISLGQVLLRLFQTSRRFNVEIQPQLVLLQKTLLNVEGLGRQLDPNLDLWKTARPYLERWMHERVGLVGLKRRLKDEAPQWAQLLPELPRLVHNKLSQPDYGPALVVELARLRQAQEQGNRWTAALIGVLAMALAVALWALMGG</sequence>
<dbReference type="NCBIfam" id="TIGR01982">
    <property type="entry name" value="UbiB"/>
    <property type="match status" value="1"/>
</dbReference>
<keyword evidence="11 13" id="KW-1133">Transmembrane helix</keyword>
<dbReference type="InterPro" id="IPR004147">
    <property type="entry name" value="ABC1_dom"/>
</dbReference>
<evidence type="ECO:0000313" key="16">
    <source>
        <dbReference type="Proteomes" id="UP000325161"/>
    </source>
</evidence>
<dbReference type="GO" id="GO:0006744">
    <property type="term" value="P:ubiquinone biosynthetic process"/>
    <property type="evidence" value="ECO:0007669"/>
    <property type="project" value="UniProtKB-UniPathway"/>
</dbReference>
<keyword evidence="6" id="KW-0831">Ubiquinone biosynthesis</keyword>
<evidence type="ECO:0000256" key="4">
    <source>
        <dbReference type="ARBA" id="ARBA00022519"/>
    </source>
</evidence>
<name>A0A5C0B4N0_9BURK</name>
<evidence type="ECO:0000256" key="3">
    <source>
        <dbReference type="ARBA" id="ARBA00022475"/>
    </source>
</evidence>
<keyword evidence="3" id="KW-1003">Cell membrane</keyword>
<dbReference type="InterPro" id="IPR010232">
    <property type="entry name" value="UbiB"/>
</dbReference>
<keyword evidence="16" id="KW-1185">Reference proteome</keyword>
<evidence type="ECO:0000256" key="9">
    <source>
        <dbReference type="ARBA" id="ARBA00022777"/>
    </source>
</evidence>
<gene>
    <name evidence="15" type="primary">ubiB</name>
    <name evidence="15" type="ORF">FXN63_24290</name>
</gene>
<evidence type="ECO:0000256" key="10">
    <source>
        <dbReference type="ARBA" id="ARBA00022840"/>
    </source>
</evidence>
<protein>
    <submittedName>
        <fullName evidence="15">Ubiquinone biosynthesis regulatory protein kinase UbiB</fullName>
    </submittedName>
</protein>
<keyword evidence="15" id="KW-0830">Ubiquinone</keyword>
<dbReference type="InterPro" id="IPR050154">
    <property type="entry name" value="UbiB_kinase"/>
</dbReference>
<dbReference type="CDD" id="cd13972">
    <property type="entry name" value="UbiB"/>
    <property type="match status" value="1"/>
</dbReference>
<comment type="similarity">
    <text evidence="2">Belongs to the protein kinase superfamily. ADCK protein kinase family.</text>
</comment>
<keyword evidence="7 13" id="KW-0812">Transmembrane</keyword>
<reference evidence="15 16" key="1">
    <citation type="submission" date="2019-08" db="EMBL/GenBank/DDBJ databases">
        <title>Amphibian skin-associated Pigmentiphaga: genome sequence and occurrence across geography and hosts.</title>
        <authorList>
            <person name="Bletz M.C."/>
            <person name="Bunk B."/>
            <person name="Sproeer C."/>
            <person name="Biwer P."/>
            <person name="Reiter S."/>
            <person name="Rabemananjara F.C.E."/>
            <person name="Schulz S."/>
            <person name="Overmann J."/>
            <person name="Vences M."/>
        </authorList>
    </citation>
    <scope>NUCLEOTIDE SEQUENCE [LARGE SCALE GENOMIC DNA]</scope>
    <source>
        <strain evidence="15 16">Mada1488</strain>
    </source>
</reference>
<keyword evidence="8" id="KW-0547">Nucleotide-binding</keyword>
<accession>A0A5C0B4N0</accession>
<keyword evidence="4" id="KW-0997">Cell inner membrane</keyword>
<evidence type="ECO:0000256" key="11">
    <source>
        <dbReference type="ARBA" id="ARBA00022989"/>
    </source>
</evidence>
<organism evidence="15 16">
    <name type="scientific">Pigmentiphaga aceris</name>
    <dbReference type="NCBI Taxonomy" id="1940612"/>
    <lineage>
        <taxon>Bacteria</taxon>
        <taxon>Pseudomonadati</taxon>
        <taxon>Pseudomonadota</taxon>
        <taxon>Betaproteobacteria</taxon>
        <taxon>Burkholderiales</taxon>
        <taxon>Alcaligenaceae</taxon>
        <taxon>Pigmentiphaga</taxon>
    </lineage>
</organism>
<evidence type="ECO:0000259" key="14">
    <source>
        <dbReference type="Pfam" id="PF03109"/>
    </source>
</evidence>
<evidence type="ECO:0000256" key="5">
    <source>
        <dbReference type="ARBA" id="ARBA00022679"/>
    </source>
</evidence>
<feature type="transmembrane region" description="Helical" evidence="13">
    <location>
        <begin position="496"/>
        <end position="516"/>
    </location>
</feature>
<dbReference type="PANTHER" id="PTHR10566">
    <property type="entry name" value="CHAPERONE-ACTIVITY OF BC1 COMPLEX CABC1 -RELATED"/>
    <property type="match status" value="1"/>
</dbReference>
<dbReference type="SUPFAM" id="SSF56112">
    <property type="entry name" value="Protein kinase-like (PK-like)"/>
    <property type="match status" value="1"/>
</dbReference>
<dbReference type="Proteomes" id="UP000325161">
    <property type="component" value="Chromosome"/>
</dbReference>
<keyword evidence="5" id="KW-0808">Transferase</keyword>
<dbReference type="InterPro" id="IPR045308">
    <property type="entry name" value="UbiB_bact"/>
</dbReference>
<dbReference type="EMBL" id="CP043046">
    <property type="protein sequence ID" value="QEI08613.1"/>
    <property type="molecule type" value="Genomic_DNA"/>
</dbReference>
<dbReference type="GO" id="GO:0005524">
    <property type="term" value="F:ATP binding"/>
    <property type="evidence" value="ECO:0007669"/>
    <property type="project" value="UniProtKB-KW"/>
</dbReference>
<dbReference type="InterPro" id="IPR011009">
    <property type="entry name" value="Kinase-like_dom_sf"/>
</dbReference>
<evidence type="ECO:0000256" key="13">
    <source>
        <dbReference type="SAM" id="Phobius"/>
    </source>
</evidence>
<evidence type="ECO:0000256" key="1">
    <source>
        <dbReference type="ARBA" id="ARBA00005020"/>
    </source>
</evidence>
<dbReference type="PANTHER" id="PTHR10566:SF113">
    <property type="entry name" value="PROTEIN ACTIVITY OF BC1 COMPLEX KINASE 7, CHLOROPLASTIC"/>
    <property type="match status" value="1"/>
</dbReference>
<evidence type="ECO:0000313" key="15">
    <source>
        <dbReference type="EMBL" id="QEI08613.1"/>
    </source>
</evidence>
<evidence type="ECO:0000256" key="7">
    <source>
        <dbReference type="ARBA" id="ARBA00022692"/>
    </source>
</evidence>
<keyword evidence="12 13" id="KW-0472">Membrane</keyword>
<dbReference type="KEGG" id="pacr:FXN63_24290"/>
<evidence type="ECO:0000256" key="6">
    <source>
        <dbReference type="ARBA" id="ARBA00022688"/>
    </source>
</evidence>
<proteinExistence type="inferred from homology"/>
<dbReference type="Pfam" id="PF03109">
    <property type="entry name" value="ABC1"/>
    <property type="match status" value="1"/>
</dbReference>
<keyword evidence="9" id="KW-0418">Kinase</keyword>
<dbReference type="OrthoDB" id="9795390at2"/>
<dbReference type="RefSeq" id="WP_148818084.1">
    <property type="nucleotide sequence ID" value="NZ_CP043046.1"/>
</dbReference>
<dbReference type="GO" id="GO:0016301">
    <property type="term" value="F:kinase activity"/>
    <property type="evidence" value="ECO:0007669"/>
    <property type="project" value="UniProtKB-KW"/>
</dbReference>
<comment type="pathway">
    <text evidence="1">Cofactor biosynthesis; ubiquinone biosynthesis [regulation].</text>
</comment>
<evidence type="ECO:0000256" key="12">
    <source>
        <dbReference type="ARBA" id="ARBA00023136"/>
    </source>
</evidence>
<evidence type="ECO:0000256" key="2">
    <source>
        <dbReference type="ARBA" id="ARBA00009670"/>
    </source>
</evidence>
<feature type="domain" description="ABC1 atypical kinase-like" evidence="14">
    <location>
        <begin position="89"/>
        <end position="341"/>
    </location>
</feature>
<keyword evidence="10" id="KW-0067">ATP-binding</keyword>
<dbReference type="AlphaFoldDB" id="A0A5C0B4N0"/>
<dbReference type="NCBIfam" id="NF003404">
    <property type="entry name" value="PRK04750.1"/>
    <property type="match status" value="1"/>
</dbReference>
<dbReference type="UniPathway" id="UPA00232"/>